<reference evidence="1" key="1">
    <citation type="submission" date="2018-02" db="EMBL/GenBank/DDBJ databases">
        <title>Rhizophora mucronata_Transcriptome.</title>
        <authorList>
            <person name="Meera S.P."/>
            <person name="Sreeshan A."/>
            <person name="Augustine A."/>
        </authorList>
    </citation>
    <scope>NUCLEOTIDE SEQUENCE</scope>
    <source>
        <tissue evidence="1">Leaf</tissue>
    </source>
</reference>
<evidence type="ECO:0000313" key="1">
    <source>
        <dbReference type="EMBL" id="MBX14030.1"/>
    </source>
</evidence>
<name>A0A2P2L7T2_RHIMU</name>
<accession>A0A2P2L7T2</accession>
<keyword evidence="1" id="KW-0808">Transferase</keyword>
<protein>
    <submittedName>
        <fullName evidence="1">Putative lysine-specific demethylase JMJD5</fullName>
    </submittedName>
</protein>
<organism evidence="1">
    <name type="scientific">Rhizophora mucronata</name>
    <name type="common">Asiatic mangrove</name>
    <dbReference type="NCBI Taxonomy" id="61149"/>
    <lineage>
        <taxon>Eukaryota</taxon>
        <taxon>Viridiplantae</taxon>
        <taxon>Streptophyta</taxon>
        <taxon>Embryophyta</taxon>
        <taxon>Tracheophyta</taxon>
        <taxon>Spermatophyta</taxon>
        <taxon>Magnoliopsida</taxon>
        <taxon>eudicotyledons</taxon>
        <taxon>Gunneridae</taxon>
        <taxon>Pentapetalae</taxon>
        <taxon>rosids</taxon>
        <taxon>fabids</taxon>
        <taxon>Malpighiales</taxon>
        <taxon>Rhizophoraceae</taxon>
        <taxon>Rhizophora</taxon>
    </lineage>
</organism>
<sequence length="71" mass="8261">MHNSRLVINPHPIRMAKKWGSTRDIETIVNYTCRMIKCLIKKSKAQLLAKQTDALNLVFTHWKVTHDCLIS</sequence>
<dbReference type="GO" id="GO:0032259">
    <property type="term" value="P:methylation"/>
    <property type="evidence" value="ECO:0007669"/>
    <property type="project" value="UniProtKB-KW"/>
</dbReference>
<dbReference type="AlphaFoldDB" id="A0A2P2L7T2"/>
<keyword evidence="1" id="KW-0489">Methyltransferase</keyword>
<dbReference type="EMBL" id="GGEC01033546">
    <property type="protein sequence ID" value="MBX14030.1"/>
    <property type="molecule type" value="Transcribed_RNA"/>
</dbReference>
<proteinExistence type="predicted"/>
<dbReference type="GO" id="GO:0008168">
    <property type="term" value="F:methyltransferase activity"/>
    <property type="evidence" value="ECO:0007669"/>
    <property type="project" value="UniProtKB-KW"/>
</dbReference>